<protein>
    <submittedName>
        <fullName evidence="1">Uncharacterized protein</fullName>
    </submittedName>
</protein>
<organism evidence="1 2">
    <name type="scientific">Hydrogenimonas thermophila</name>
    <dbReference type="NCBI Taxonomy" id="223786"/>
    <lineage>
        <taxon>Bacteria</taxon>
        <taxon>Pseudomonadati</taxon>
        <taxon>Campylobacterota</taxon>
        <taxon>Epsilonproteobacteria</taxon>
        <taxon>Campylobacterales</taxon>
        <taxon>Hydrogenimonadaceae</taxon>
        <taxon>Hydrogenimonas</taxon>
    </lineage>
</organism>
<dbReference type="STRING" id="223786.SAMN05216234_11165"/>
<dbReference type="AlphaFoldDB" id="A0A1I5NPU6"/>
<keyword evidence="2" id="KW-1185">Reference proteome</keyword>
<sequence>MISKEVLSEVLGVEVVNLTVRENNYIYWIPNERYKNAPLIQKPINIYELVDKCIRWMVDNFPEDETINNGDHFYINDVSVSYIGLTYNFQCIVGYRGLDRDGDWADLNKYFDGDALQEVVLKATEWVKKQTKGDR</sequence>
<dbReference type="RefSeq" id="WP_092911919.1">
    <property type="nucleotide sequence ID" value="NZ_FOXB01000011.1"/>
</dbReference>
<dbReference type="Proteomes" id="UP000199227">
    <property type="component" value="Unassembled WGS sequence"/>
</dbReference>
<evidence type="ECO:0000313" key="1">
    <source>
        <dbReference type="EMBL" id="SFP23848.1"/>
    </source>
</evidence>
<dbReference type="EMBL" id="FOXB01000011">
    <property type="protein sequence ID" value="SFP23848.1"/>
    <property type="molecule type" value="Genomic_DNA"/>
</dbReference>
<evidence type="ECO:0000313" key="2">
    <source>
        <dbReference type="Proteomes" id="UP000199227"/>
    </source>
</evidence>
<name>A0A1I5NPU6_9BACT</name>
<accession>A0A1I5NPU6</accession>
<reference evidence="1 2" key="1">
    <citation type="submission" date="2016-10" db="EMBL/GenBank/DDBJ databases">
        <authorList>
            <person name="de Groot N.N."/>
        </authorList>
    </citation>
    <scope>NUCLEOTIDE SEQUENCE [LARGE SCALE GENOMIC DNA]</scope>
    <source>
        <strain evidence="1 2">EP1-55-1</strain>
    </source>
</reference>
<proteinExistence type="predicted"/>
<gene>
    <name evidence="1" type="ORF">SAMN05216234_11165</name>
</gene>